<dbReference type="Proteomes" id="UP001158576">
    <property type="component" value="Chromosome 2"/>
</dbReference>
<keyword evidence="7" id="KW-1185">Reference proteome</keyword>
<dbReference type="InterPro" id="IPR036397">
    <property type="entry name" value="RNaseH_sf"/>
</dbReference>
<dbReference type="SUPFAM" id="SSF53098">
    <property type="entry name" value="Ribonuclease H-like"/>
    <property type="match status" value="1"/>
</dbReference>
<dbReference type="InterPro" id="IPR013520">
    <property type="entry name" value="Ribonucl_H"/>
</dbReference>
<reference evidence="6 7" key="1">
    <citation type="submission" date="2021-04" db="EMBL/GenBank/DDBJ databases">
        <authorList>
            <person name="Bliznina A."/>
        </authorList>
    </citation>
    <scope>NUCLEOTIDE SEQUENCE [LARGE SCALE GENOMIC DNA]</scope>
</reference>
<keyword evidence="1" id="KW-0698">rRNA processing</keyword>
<keyword evidence="3" id="KW-0378">Hydrolase</keyword>
<evidence type="ECO:0000256" key="2">
    <source>
        <dbReference type="ARBA" id="ARBA00022722"/>
    </source>
</evidence>
<evidence type="ECO:0000256" key="3">
    <source>
        <dbReference type="ARBA" id="ARBA00022801"/>
    </source>
</evidence>
<feature type="domain" description="Exonuclease" evidence="5">
    <location>
        <begin position="8"/>
        <end position="79"/>
    </location>
</feature>
<keyword evidence="2" id="KW-0540">Nuclease</keyword>
<sequence length="88" mass="10129">MVRTRKRQELARVSLVNEDEEVVVDMFVKPRSKVIDYQTKYSGITPQLLENCTNDLNSATKTIRNFVKAKDILVGHDIKNDLKEHRGA</sequence>
<gene>
    <name evidence="6" type="ORF">OKIOD_LOCUS15057</name>
</gene>
<comment type="function">
    <text evidence="4">Exoribonuclease involved in ribosome biosynthesis. Involved in the processing of ITS1, the internal transcribed spacer localized between the 18S and 5.8S rRNAs.</text>
</comment>
<protein>
    <submittedName>
        <fullName evidence="6">Oidioi.mRNA.OKI2018_I69.chr2.g6292.t1.cds</fullName>
    </submittedName>
</protein>
<accession>A0ABN7T6E5</accession>
<dbReference type="InterPro" id="IPR012337">
    <property type="entry name" value="RNaseH-like_sf"/>
</dbReference>
<dbReference type="InterPro" id="IPR047021">
    <property type="entry name" value="REXO1/3/4-like"/>
</dbReference>
<evidence type="ECO:0000259" key="5">
    <source>
        <dbReference type="Pfam" id="PF00929"/>
    </source>
</evidence>
<proteinExistence type="predicted"/>
<evidence type="ECO:0000256" key="1">
    <source>
        <dbReference type="ARBA" id="ARBA00022552"/>
    </source>
</evidence>
<dbReference type="PANTHER" id="PTHR12801:SF45">
    <property type="entry name" value="RNA EXONUCLEASE 4"/>
    <property type="match status" value="1"/>
</dbReference>
<dbReference type="Gene3D" id="3.30.420.10">
    <property type="entry name" value="Ribonuclease H-like superfamily/Ribonuclease H"/>
    <property type="match status" value="1"/>
</dbReference>
<dbReference type="Pfam" id="PF00929">
    <property type="entry name" value="RNase_T"/>
    <property type="match status" value="1"/>
</dbReference>
<dbReference type="EMBL" id="OU015567">
    <property type="protein sequence ID" value="CAG5112033.1"/>
    <property type="molecule type" value="Genomic_DNA"/>
</dbReference>
<evidence type="ECO:0000313" key="6">
    <source>
        <dbReference type="EMBL" id="CAG5112033.1"/>
    </source>
</evidence>
<dbReference type="PANTHER" id="PTHR12801">
    <property type="entry name" value="RNA EXONUCLEASE REXO1 / RECO3 FAMILY MEMBER-RELATED"/>
    <property type="match status" value="1"/>
</dbReference>
<organism evidence="6 7">
    <name type="scientific">Oikopleura dioica</name>
    <name type="common">Tunicate</name>
    <dbReference type="NCBI Taxonomy" id="34765"/>
    <lineage>
        <taxon>Eukaryota</taxon>
        <taxon>Metazoa</taxon>
        <taxon>Chordata</taxon>
        <taxon>Tunicata</taxon>
        <taxon>Appendicularia</taxon>
        <taxon>Copelata</taxon>
        <taxon>Oikopleuridae</taxon>
        <taxon>Oikopleura</taxon>
    </lineage>
</organism>
<name>A0ABN7T6E5_OIKDI</name>
<evidence type="ECO:0000313" key="7">
    <source>
        <dbReference type="Proteomes" id="UP001158576"/>
    </source>
</evidence>
<evidence type="ECO:0000256" key="4">
    <source>
        <dbReference type="ARBA" id="ARBA00025599"/>
    </source>
</evidence>